<dbReference type="SUPFAM" id="SSF48452">
    <property type="entry name" value="TPR-like"/>
    <property type="match status" value="1"/>
</dbReference>
<proteinExistence type="predicted"/>
<dbReference type="Gene3D" id="1.25.40.10">
    <property type="entry name" value="Tetratricopeptide repeat domain"/>
    <property type="match status" value="1"/>
</dbReference>
<evidence type="ECO:0000313" key="4">
    <source>
        <dbReference type="EMBL" id="ORY40864.1"/>
    </source>
</evidence>
<dbReference type="SUPFAM" id="SSF52540">
    <property type="entry name" value="P-loop containing nucleoside triphosphate hydrolases"/>
    <property type="match status" value="1"/>
</dbReference>
<evidence type="ECO:0000256" key="1">
    <source>
        <dbReference type="ARBA" id="ARBA00022741"/>
    </source>
</evidence>
<dbReference type="GO" id="GO:0004016">
    <property type="term" value="F:adenylate cyclase activity"/>
    <property type="evidence" value="ECO:0007669"/>
    <property type="project" value="TreeGrafter"/>
</dbReference>
<dbReference type="STRING" id="1754190.A0A1Y2C1T9"/>
<organism evidence="4 5">
    <name type="scientific">Neocallimastix californiae</name>
    <dbReference type="NCBI Taxonomy" id="1754190"/>
    <lineage>
        <taxon>Eukaryota</taxon>
        <taxon>Fungi</taxon>
        <taxon>Fungi incertae sedis</taxon>
        <taxon>Chytridiomycota</taxon>
        <taxon>Chytridiomycota incertae sedis</taxon>
        <taxon>Neocallimastigomycetes</taxon>
        <taxon>Neocallimastigales</taxon>
        <taxon>Neocallimastigaceae</taxon>
        <taxon>Neocallimastix</taxon>
    </lineage>
</organism>
<feature type="region of interest" description="Disordered" evidence="3">
    <location>
        <begin position="597"/>
        <end position="616"/>
    </location>
</feature>
<evidence type="ECO:0000256" key="2">
    <source>
        <dbReference type="ARBA" id="ARBA00022840"/>
    </source>
</evidence>
<sequence>MDSEYVRKEELDTILPFLPVNLREFLYYSKEDSLVPNFIECYGVVMSIQVSGYDNIKNEIESIEKDNWELFSKTLNSYYDELSKTIKKYNGDIVRFSVDKIIIIWSIDSQQELECDTPEDFENVKAYSILRACQCALDMLRELNNYPIKIPDYDKPIEETFLLKFAIGSGTLYHLFLGGPPDKWNYSITGNSLSKLDKVFDLAKPGQLAITYNAMKTLSRFVHVTQLNIVDHIKGTVILENNEVNVVRLYDKYISEDDLCIDVTVENDESNPSIDLSKVTKSVFDKWKHFVHENILYKINHNLKIEQFNEWRRITTVLVKVSNIVISSPSDFSMTQEIINAIYRSLINQEGIVRHIDFDENGIIIIIDFGLPPYSHDNDAQIGIDVAFEIINNTKRITENIRIAISTGDGWIGTMGSEKNFEYVVYGNLNRITNGIIMKARNGTIICDEETNKLTKDNVTYEERGSINIKTSEMPIKLYSPVGNPYNKLDVKDKNKLHEALDIELIGRQKEIEKLHNIIKSYNEVMNNQLIIIEGVEGHGTSLLAKHMMNEAYSNRINILYSAPRKAKKTVSYSAYRSIIHDIIVLAKKLTKGRASNINKKNGTEEDKKKRTSMDLLNDDKSSIENDLNILLNFMGESREYITLFSMIYSELEKYKDEKTDPQIQANELNSLIIRILVKLSYKIPLLLCIDQIQFMDFFSWRLTECILKCNAKILITLVTYPESSYPSNEKSLEIFQGILKMPKAIIITLNGISEDAACEMIKDACTAKFAQKCTGVSQSILEIIYERTQGAPTYIKRMISWLLELPSFYLATDGSLRYHQDSEDPQELENVIPFGGIETVVVNEFDKLDTNFQNFLRVATVLAQFKLSDVKRYIVTQDYYSEEKFPYLNLNDDSEPPNMETLFAEYDKYNFIKLVVDEKENYQESIYSFVSDMVQQAIYKMMTNQVREEIHMFYAKYYESLYEEDTQKNQELLSTIYEHYSHTNDKVNTKKYLEMVCQYFYKIKSMTETLKYYRMLLRMYETDQYTFPFTISNWRISEWHCQIAEAYLSLLKYHEAENHIVVALLLINIRLPEKKLQTWWAEKKINFNHYLICKRNFSTTETKSEKTKHHAEINRKYLLVLCETYNTLHKLTQFRMAIKMAIKWSSYLEPDPNYAQILSMYGLDIVTNINNVSETQVSMKALQKAEEILAEHYNPITSYHLYAYDCLAQAYFALGDWQRAFYHWETLIKMSGDLGEMYLGDKAWVLKSFTEFHGGYIERSMKTAVEMFNKRKLWKTQCLALSLILFNYTSSNEEEEMNVILSLIKKICSLGQSPNTGNFSVQLIFYGLICEVYFRFNIEILEDTWNSLARVVRLLDRLSHASWGTLVSLPHFINILYLAYDQGIFESENEHCIICLGILFTLTHDLERFFNSYIIALPMLALCRGLYQLINGNVGNALTEWRSGLIDESSSPKLRTPFYNAFLYTKIAQYTPDDTERENMIKSIETVTKTIYQYDLFSYDKIKPEDYKKPLYIDQELRNRVYQRLLKRKENKPKKSRNGRPANQSIQSQVLQSMDIKSSIRTENIHSGMPGRNGLEPNAPASRIRSKPNAARVTIQ</sequence>
<feature type="compositionally biased region" description="Basic and acidic residues" evidence="3">
    <location>
        <begin position="602"/>
        <end position="616"/>
    </location>
</feature>
<feature type="compositionally biased region" description="Basic residues" evidence="3">
    <location>
        <begin position="1527"/>
        <end position="1539"/>
    </location>
</feature>
<dbReference type="Proteomes" id="UP000193920">
    <property type="component" value="Unassembled WGS sequence"/>
</dbReference>
<dbReference type="InterPro" id="IPR027417">
    <property type="entry name" value="P-loop_NTPase"/>
</dbReference>
<evidence type="ECO:0000256" key="3">
    <source>
        <dbReference type="SAM" id="MobiDB-lite"/>
    </source>
</evidence>
<dbReference type="PANTHER" id="PTHR16305">
    <property type="entry name" value="TESTICULAR SOLUBLE ADENYLYL CYCLASE"/>
    <property type="match status" value="1"/>
</dbReference>
<reference evidence="4 5" key="1">
    <citation type="submission" date="2016-08" db="EMBL/GenBank/DDBJ databases">
        <title>A Parts List for Fungal Cellulosomes Revealed by Comparative Genomics.</title>
        <authorList>
            <consortium name="DOE Joint Genome Institute"/>
            <person name="Haitjema C.H."/>
            <person name="Gilmore S.P."/>
            <person name="Henske J.K."/>
            <person name="Solomon K.V."/>
            <person name="De Groot R."/>
            <person name="Kuo A."/>
            <person name="Mondo S.J."/>
            <person name="Salamov A.A."/>
            <person name="Labutti K."/>
            <person name="Zhao Z."/>
            <person name="Chiniquy J."/>
            <person name="Barry K."/>
            <person name="Brewer H.M."/>
            <person name="Purvine S.O."/>
            <person name="Wright A.T."/>
            <person name="Boxma B."/>
            <person name="Van Alen T."/>
            <person name="Hackstein J.H."/>
            <person name="Baker S.E."/>
            <person name="Grigoriev I.V."/>
            <person name="O'Malley M.A."/>
        </authorList>
    </citation>
    <scope>NUCLEOTIDE SEQUENCE [LARGE SCALE GENOMIC DNA]</scope>
    <source>
        <strain evidence="4 5">G1</strain>
    </source>
</reference>
<dbReference type="EMBL" id="MCOG01000126">
    <property type="protein sequence ID" value="ORY40864.1"/>
    <property type="molecule type" value="Genomic_DNA"/>
</dbReference>
<dbReference type="Gene3D" id="3.30.70.1230">
    <property type="entry name" value="Nucleotide cyclase"/>
    <property type="match status" value="2"/>
</dbReference>
<keyword evidence="1" id="KW-0547">Nucleotide-binding</keyword>
<name>A0A1Y2C1T9_9FUNG</name>
<feature type="compositionally biased region" description="Polar residues" evidence="3">
    <location>
        <begin position="1542"/>
        <end position="1558"/>
    </location>
</feature>
<dbReference type="SUPFAM" id="SSF55073">
    <property type="entry name" value="Nucleotide cyclase"/>
    <property type="match status" value="2"/>
</dbReference>
<accession>A0A1Y2C1T9</accession>
<dbReference type="InterPro" id="IPR029787">
    <property type="entry name" value="Nucleotide_cyclase"/>
</dbReference>
<dbReference type="InterPro" id="IPR011990">
    <property type="entry name" value="TPR-like_helical_dom_sf"/>
</dbReference>
<dbReference type="OrthoDB" id="194468at2759"/>
<dbReference type="PANTHER" id="PTHR16305:SF28">
    <property type="entry name" value="GUANYLATE CYCLASE DOMAIN-CONTAINING PROTEIN"/>
    <property type="match status" value="1"/>
</dbReference>
<keyword evidence="5" id="KW-1185">Reference proteome</keyword>
<gene>
    <name evidence="4" type="ORF">LY90DRAFT_672127</name>
</gene>
<protein>
    <submittedName>
        <fullName evidence="4">Uncharacterized protein</fullName>
    </submittedName>
</protein>
<feature type="region of interest" description="Disordered" evidence="3">
    <location>
        <begin position="1527"/>
        <end position="1597"/>
    </location>
</feature>
<dbReference type="GO" id="GO:0005737">
    <property type="term" value="C:cytoplasm"/>
    <property type="evidence" value="ECO:0007669"/>
    <property type="project" value="TreeGrafter"/>
</dbReference>
<evidence type="ECO:0000313" key="5">
    <source>
        <dbReference type="Proteomes" id="UP000193920"/>
    </source>
</evidence>
<keyword evidence="2" id="KW-0067">ATP-binding</keyword>
<dbReference type="GO" id="GO:0005524">
    <property type="term" value="F:ATP binding"/>
    <property type="evidence" value="ECO:0007669"/>
    <property type="project" value="UniProtKB-KW"/>
</dbReference>
<comment type="caution">
    <text evidence="4">The sequence shown here is derived from an EMBL/GenBank/DDBJ whole genome shotgun (WGS) entry which is preliminary data.</text>
</comment>